<evidence type="ECO:0000256" key="3">
    <source>
        <dbReference type="ARBA" id="ARBA00022603"/>
    </source>
</evidence>
<keyword evidence="3 6" id="KW-0489">Methyltransferase</keyword>
<dbReference type="NCBIfam" id="NF001785">
    <property type="entry name" value="PRK00517.2-2"/>
    <property type="match status" value="1"/>
</dbReference>
<evidence type="ECO:0000256" key="6">
    <source>
        <dbReference type="HAMAP-Rule" id="MF_00735"/>
    </source>
</evidence>
<evidence type="ECO:0000256" key="5">
    <source>
        <dbReference type="ARBA" id="ARBA00022691"/>
    </source>
</evidence>
<comment type="subcellular location">
    <subcellularLocation>
        <location evidence="6">Cytoplasm</location>
    </subcellularLocation>
</comment>
<comment type="catalytic activity">
    <reaction evidence="6">
        <text>L-lysyl-[protein] + 3 S-adenosyl-L-methionine = N(6),N(6),N(6)-trimethyl-L-lysyl-[protein] + 3 S-adenosyl-L-homocysteine + 3 H(+)</text>
        <dbReference type="Rhea" id="RHEA:54192"/>
        <dbReference type="Rhea" id="RHEA-COMP:9752"/>
        <dbReference type="Rhea" id="RHEA-COMP:13826"/>
        <dbReference type="ChEBI" id="CHEBI:15378"/>
        <dbReference type="ChEBI" id="CHEBI:29969"/>
        <dbReference type="ChEBI" id="CHEBI:57856"/>
        <dbReference type="ChEBI" id="CHEBI:59789"/>
        <dbReference type="ChEBI" id="CHEBI:61961"/>
    </reaction>
</comment>
<dbReference type="PANTHER" id="PTHR43648">
    <property type="entry name" value="ELECTRON TRANSFER FLAVOPROTEIN BETA SUBUNIT LYSINE METHYLTRANSFERASE"/>
    <property type="match status" value="1"/>
</dbReference>
<organism evidence="7 8">
    <name type="scientific">Sphingobacterium multivorum</name>
    <dbReference type="NCBI Taxonomy" id="28454"/>
    <lineage>
        <taxon>Bacteria</taxon>
        <taxon>Pseudomonadati</taxon>
        <taxon>Bacteroidota</taxon>
        <taxon>Sphingobacteriia</taxon>
        <taxon>Sphingobacteriales</taxon>
        <taxon>Sphingobacteriaceae</taxon>
        <taxon>Sphingobacterium</taxon>
    </lineage>
</organism>
<dbReference type="Pfam" id="PF06325">
    <property type="entry name" value="PrmA"/>
    <property type="match status" value="1"/>
</dbReference>
<accession>A0A2X2JJM3</accession>
<keyword evidence="2 6" id="KW-0963">Cytoplasm</keyword>
<dbReference type="Gene3D" id="3.40.50.150">
    <property type="entry name" value="Vaccinia Virus protein VP39"/>
    <property type="match status" value="1"/>
</dbReference>
<keyword evidence="4 6" id="KW-0808">Transferase</keyword>
<feature type="binding site" evidence="6">
    <location>
        <position position="214"/>
    </location>
    <ligand>
        <name>S-adenosyl-L-methionine</name>
        <dbReference type="ChEBI" id="CHEBI:59789"/>
    </ligand>
</feature>
<evidence type="ECO:0000256" key="4">
    <source>
        <dbReference type="ARBA" id="ARBA00022679"/>
    </source>
</evidence>
<sequence length="279" mass="31529">MKYVEVIFQMRSGEEWQKDLLISDLADIGFDTFEDTESGFAAYISAANLDLQALETLMLQPYEGLEVDYKIQEIENQNWNKLWESNFNPIEVGGQCYVRATFHEAKPEFPYEIIIDPKMSFGTGHHQTTSMMLQYILENDFMGKQVLDMGCGTGILAILASKKGAKAVLAVDYDEICVESVIENRALNHVEHIEALCGSYEVLDGRVFDVILANINRNILLEQLPQYALSIRTGGELYLSGFYEQEDLAILSDAATTLGFEFISNKVLNNWCAAKFVKR</sequence>
<feature type="binding site" evidence="6">
    <location>
        <position position="150"/>
    </location>
    <ligand>
        <name>S-adenosyl-L-methionine</name>
        <dbReference type="ChEBI" id="CHEBI:59789"/>
    </ligand>
</feature>
<reference evidence="7 8" key="1">
    <citation type="submission" date="2018-06" db="EMBL/GenBank/DDBJ databases">
        <authorList>
            <consortium name="Pathogen Informatics"/>
            <person name="Doyle S."/>
        </authorList>
    </citation>
    <scope>NUCLEOTIDE SEQUENCE [LARGE SCALE GENOMIC DNA]</scope>
    <source>
        <strain evidence="7 8">NCTC11343</strain>
    </source>
</reference>
<dbReference type="HAMAP" id="MF_00735">
    <property type="entry name" value="Methyltr_PrmA"/>
    <property type="match status" value="1"/>
</dbReference>
<dbReference type="Proteomes" id="UP000251241">
    <property type="component" value="Unassembled WGS sequence"/>
</dbReference>
<keyword evidence="7" id="KW-0687">Ribonucleoprotein</keyword>
<dbReference type="EMBL" id="UAUU01000011">
    <property type="protein sequence ID" value="SPZ91933.1"/>
    <property type="molecule type" value="Genomic_DNA"/>
</dbReference>
<dbReference type="EC" id="2.1.1.-" evidence="6"/>
<evidence type="ECO:0000313" key="7">
    <source>
        <dbReference type="EMBL" id="SPZ91933.1"/>
    </source>
</evidence>
<dbReference type="RefSeq" id="WP_112375594.1">
    <property type="nucleotide sequence ID" value="NZ_CP069793.1"/>
</dbReference>
<dbReference type="PANTHER" id="PTHR43648:SF1">
    <property type="entry name" value="ELECTRON TRANSFER FLAVOPROTEIN BETA SUBUNIT LYSINE METHYLTRANSFERASE"/>
    <property type="match status" value="1"/>
</dbReference>
<dbReference type="CDD" id="cd02440">
    <property type="entry name" value="AdoMet_MTases"/>
    <property type="match status" value="1"/>
</dbReference>
<comment type="function">
    <text evidence="6">Methylates ribosomal protein L11.</text>
</comment>
<evidence type="ECO:0000256" key="1">
    <source>
        <dbReference type="ARBA" id="ARBA00009741"/>
    </source>
</evidence>
<protein>
    <recommendedName>
        <fullName evidence="6">Ribosomal protein L11 methyltransferase</fullName>
        <shortName evidence="6">L11 Mtase</shortName>
        <ecNumber evidence="6">2.1.1.-</ecNumber>
    </recommendedName>
</protein>
<dbReference type="InterPro" id="IPR050078">
    <property type="entry name" value="Ribosomal_L11_MeTrfase_PrmA"/>
</dbReference>
<keyword evidence="7" id="KW-0689">Ribosomal protein</keyword>
<gene>
    <name evidence="6 7" type="primary">prmA</name>
    <name evidence="7" type="ORF">NCTC11343_03979</name>
</gene>
<dbReference type="GO" id="GO:0005840">
    <property type="term" value="C:ribosome"/>
    <property type="evidence" value="ECO:0007669"/>
    <property type="project" value="UniProtKB-KW"/>
</dbReference>
<dbReference type="GeneID" id="97182241"/>
<evidence type="ECO:0000256" key="2">
    <source>
        <dbReference type="ARBA" id="ARBA00022490"/>
    </source>
</evidence>
<feature type="binding site" evidence="6">
    <location>
        <position position="129"/>
    </location>
    <ligand>
        <name>S-adenosyl-L-methionine</name>
        <dbReference type="ChEBI" id="CHEBI:59789"/>
    </ligand>
</feature>
<name>A0A2X2JJM3_SPHMU</name>
<dbReference type="SUPFAM" id="SSF53335">
    <property type="entry name" value="S-adenosyl-L-methionine-dependent methyltransferases"/>
    <property type="match status" value="1"/>
</dbReference>
<dbReference type="GO" id="GO:0005737">
    <property type="term" value="C:cytoplasm"/>
    <property type="evidence" value="ECO:0007669"/>
    <property type="project" value="UniProtKB-SubCell"/>
</dbReference>
<dbReference type="GO" id="GO:0016279">
    <property type="term" value="F:protein-lysine N-methyltransferase activity"/>
    <property type="evidence" value="ECO:0007669"/>
    <property type="project" value="RHEA"/>
</dbReference>
<dbReference type="InterPro" id="IPR004498">
    <property type="entry name" value="Ribosomal_PrmA_MeTrfase"/>
</dbReference>
<dbReference type="GO" id="GO:0032259">
    <property type="term" value="P:methylation"/>
    <property type="evidence" value="ECO:0007669"/>
    <property type="project" value="UniProtKB-KW"/>
</dbReference>
<dbReference type="InterPro" id="IPR029063">
    <property type="entry name" value="SAM-dependent_MTases_sf"/>
</dbReference>
<feature type="binding site" evidence="6">
    <location>
        <position position="172"/>
    </location>
    <ligand>
        <name>S-adenosyl-L-methionine</name>
        <dbReference type="ChEBI" id="CHEBI:59789"/>
    </ligand>
</feature>
<comment type="similarity">
    <text evidence="1 6">Belongs to the methyltransferase superfamily. PrmA family.</text>
</comment>
<evidence type="ECO:0000313" key="8">
    <source>
        <dbReference type="Proteomes" id="UP000251241"/>
    </source>
</evidence>
<proteinExistence type="inferred from homology"/>
<dbReference type="AlphaFoldDB" id="A0A2X2JJM3"/>
<keyword evidence="5 6" id="KW-0949">S-adenosyl-L-methionine</keyword>